<keyword evidence="5 10" id="KW-0479">Metal-binding</keyword>
<feature type="domain" description="Pectate lyase" evidence="11">
    <location>
        <begin position="161"/>
        <end position="358"/>
    </location>
</feature>
<evidence type="ECO:0000313" key="12">
    <source>
        <dbReference type="EnsemblPlants" id="Kaladp0095s0230.1.v1.1"/>
    </source>
</evidence>
<dbReference type="Proteomes" id="UP000594263">
    <property type="component" value="Unplaced"/>
</dbReference>
<evidence type="ECO:0000256" key="9">
    <source>
        <dbReference type="ARBA" id="ARBA00023239"/>
    </source>
</evidence>
<keyword evidence="13" id="KW-1185">Reference proteome</keyword>
<protein>
    <recommendedName>
        <fullName evidence="4 10">Pectate lyase</fullName>
        <ecNumber evidence="4 10">4.2.2.2</ecNumber>
    </recommendedName>
</protein>
<comment type="catalytic activity">
    <reaction evidence="1 10">
        <text>Eliminative cleavage of (1-&gt;4)-alpha-D-galacturonan to give oligosaccharides with 4-deoxy-alpha-D-galact-4-enuronosyl groups at their non-reducing ends.</text>
        <dbReference type="EC" id="4.2.2.2"/>
    </reaction>
</comment>
<evidence type="ECO:0000256" key="7">
    <source>
        <dbReference type="ARBA" id="ARBA00022837"/>
    </source>
</evidence>
<reference evidence="12" key="1">
    <citation type="submission" date="2021-01" db="UniProtKB">
        <authorList>
            <consortium name="EnsemblPlants"/>
        </authorList>
    </citation>
    <scope>IDENTIFICATION</scope>
</reference>
<dbReference type="SMART" id="SM00656">
    <property type="entry name" value="Amb_all"/>
    <property type="match status" value="1"/>
</dbReference>
<evidence type="ECO:0000256" key="8">
    <source>
        <dbReference type="ARBA" id="ARBA00023180"/>
    </source>
</evidence>
<evidence type="ECO:0000256" key="6">
    <source>
        <dbReference type="ARBA" id="ARBA00022729"/>
    </source>
</evidence>
<dbReference type="OMA" id="NNDYIAW"/>
<comment type="cofactor">
    <cofactor evidence="10">
        <name>Ca(2+)</name>
        <dbReference type="ChEBI" id="CHEBI:29108"/>
    </cofactor>
    <text evidence="10">Binds 1 Ca(2+) ion. Required for its activity.</text>
</comment>
<dbReference type="PRINTS" id="PR00807">
    <property type="entry name" value="AMBALLERGEN"/>
</dbReference>
<dbReference type="Pfam" id="PF04431">
    <property type="entry name" value="Pec_lyase_N"/>
    <property type="match status" value="1"/>
</dbReference>
<dbReference type="InterPro" id="IPR002022">
    <property type="entry name" value="Pec_lyase"/>
</dbReference>
<dbReference type="PANTHER" id="PTHR31683">
    <property type="entry name" value="PECTATE LYASE 18-RELATED"/>
    <property type="match status" value="1"/>
</dbReference>
<dbReference type="GO" id="GO:0045490">
    <property type="term" value="P:pectin catabolic process"/>
    <property type="evidence" value="ECO:0007669"/>
    <property type="project" value="UniProtKB-UniPathway"/>
</dbReference>
<evidence type="ECO:0000256" key="10">
    <source>
        <dbReference type="RuleBase" id="RU361123"/>
    </source>
</evidence>
<dbReference type="SUPFAM" id="SSF51126">
    <property type="entry name" value="Pectin lyase-like"/>
    <property type="match status" value="1"/>
</dbReference>
<feature type="signal peptide" evidence="10">
    <location>
        <begin position="1"/>
        <end position="21"/>
    </location>
</feature>
<dbReference type="Gene3D" id="2.160.20.10">
    <property type="entry name" value="Single-stranded right-handed beta-helix, Pectin lyase-like"/>
    <property type="match status" value="1"/>
</dbReference>
<dbReference type="UniPathway" id="UPA00545">
    <property type="reaction ID" value="UER00824"/>
</dbReference>
<dbReference type="InterPro" id="IPR011050">
    <property type="entry name" value="Pectin_lyase_fold/virulence"/>
</dbReference>
<keyword evidence="7 10" id="KW-0106">Calcium</keyword>
<dbReference type="EnsemblPlants" id="Kaladp0095s0230.1.v1.1">
    <property type="protein sequence ID" value="Kaladp0095s0230.1.v1.1"/>
    <property type="gene ID" value="Kaladp0095s0230.v1.1"/>
</dbReference>
<keyword evidence="8" id="KW-0325">Glycoprotein</keyword>
<dbReference type="InterPro" id="IPR045032">
    <property type="entry name" value="PEL"/>
</dbReference>
<dbReference type="GO" id="GO:0030570">
    <property type="term" value="F:pectate lyase activity"/>
    <property type="evidence" value="ECO:0007669"/>
    <property type="project" value="UniProtKB-EC"/>
</dbReference>
<evidence type="ECO:0000256" key="4">
    <source>
        <dbReference type="ARBA" id="ARBA00012272"/>
    </source>
</evidence>
<dbReference type="InterPro" id="IPR012334">
    <property type="entry name" value="Pectin_lyas_fold"/>
</dbReference>
<proteinExistence type="inferred from homology"/>
<dbReference type="EC" id="4.2.2.2" evidence="4 10"/>
<dbReference type="InterPro" id="IPR007524">
    <property type="entry name" value="Pec_lyase_N"/>
</dbReference>
<accession>A0A7N0UZ91</accession>
<comment type="similarity">
    <text evidence="3 10">Belongs to the polysaccharide lyase 1 family.</text>
</comment>
<dbReference type="Gramene" id="Kaladp0095s0230.1.v1.1">
    <property type="protein sequence ID" value="Kaladp0095s0230.1.v1.1"/>
    <property type="gene ID" value="Kaladp0095s0230.v1.1"/>
</dbReference>
<feature type="chain" id="PRO_5029943802" description="Pectate lyase" evidence="10">
    <location>
        <begin position="22"/>
        <end position="435"/>
    </location>
</feature>
<dbReference type="InterPro" id="IPR018082">
    <property type="entry name" value="AmbAllergen"/>
</dbReference>
<evidence type="ECO:0000256" key="5">
    <source>
        <dbReference type="ARBA" id="ARBA00022723"/>
    </source>
</evidence>
<evidence type="ECO:0000256" key="1">
    <source>
        <dbReference type="ARBA" id="ARBA00000695"/>
    </source>
</evidence>
<sequence length="435" mass="48932">METNKKVGLFSLLLAALGVLAKPHIMEYDEYWRDRGTTARKLAEQAYHPNPEEAVDELNEHVNRSIEGLNTGRRHLAGNDDSCTATNPIDRCWRCRTNWEKERKRLALCVKGFGRRATGGLDGRFYVVTDSSDESLTDPKPGTLRHALIQKRPLWITFAADMVIRLRQELIVQSDKTIDGRGAEVHIAHGAGITIQYVKNVIVHGIHIHGIKRGYGGLIRDSVDHFGLRTWSDGDGINIFGSSDIWLDHLTMSRCADGLIDATMGSTGITISNCFFSNHDKVMLFGASDANPEDEKTQVTLAFNRFGEGLVQRMPRCRRGYFHVLSNEYAKWQMYAIGGSMNPTIISQGNRFIAPDEWRAKQVTKRESAREDTWKQWVWKSDEDVMENGAYFIESGPPGTVKHSRHDKIQASRGIYASWLTGFSGVLDCRVGMAC</sequence>
<evidence type="ECO:0000256" key="2">
    <source>
        <dbReference type="ARBA" id="ARBA00005220"/>
    </source>
</evidence>
<dbReference type="AlphaFoldDB" id="A0A7N0UZ91"/>
<keyword evidence="6 10" id="KW-0732">Signal</keyword>
<evidence type="ECO:0000259" key="11">
    <source>
        <dbReference type="SMART" id="SM00656"/>
    </source>
</evidence>
<evidence type="ECO:0000313" key="13">
    <source>
        <dbReference type="Proteomes" id="UP000594263"/>
    </source>
</evidence>
<dbReference type="PANTHER" id="PTHR31683:SF69">
    <property type="entry name" value="PECTATE LYASE 7-RELATED"/>
    <property type="match status" value="1"/>
</dbReference>
<evidence type="ECO:0000256" key="3">
    <source>
        <dbReference type="ARBA" id="ARBA00010980"/>
    </source>
</evidence>
<dbReference type="GO" id="GO:0046872">
    <property type="term" value="F:metal ion binding"/>
    <property type="evidence" value="ECO:0007669"/>
    <property type="project" value="UniProtKB-KW"/>
</dbReference>
<name>A0A7N0UZ91_KALFE</name>
<dbReference type="Pfam" id="PF00544">
    <property type="entry name" value="Pectate_lyase_4"/>
    <property type="match status" value="1"/>
</dbReference>
<comment type="pathway">
    <text evidence="2 10">Glycan metabolism; pectin degradation; 2-dehydro-3-deoxy-D-gluconate from pectin: step 2/5.</text>
</comment>
<keyword evidence="9 10" id="KW-0456">Lyase</keyword>
<organism evidence="12 13">
    <name type="scientific">Kalanchoe fedtschenkoi</name>
    <name type="common">Lavender scallops</name>
    <name type="synonym">South American air plant</name>
    <dbReference type="NCBI Taxonomy" id="63787"/>
    <lineage>
        <taxon>Eukaryota</taxon>
        <taxon>Viridiplantae</taxon>
        <taxon>Streptophyta</taxon>
        <taxon>Embryophyta</taxon>
        <taxon>Tracheophyta</taxon>
        <taxon>Spermatophyta</taxon>
        <taxon>Magnoliopsida</taxon>
        <taxon>eudicotyledons</taxon>
        <taxon>Gunneridae</taxon>
        <taxon>Pentapetalae</taxon>
        <taxon>Saxifragales</taxon>
        <taxon>Crassulaceae</taxon>
        <taxon>Kalanchoe</taxon>
    </lineage>
</organism>